<feature type="binding site" evidence="8">
    <location>
        <begin position="199"/>
        <end position="203"/>
    </location>
    <ligand>
        <name>substrate</name>
    </ligand>
</feature>
<name>A0A9D9E9H6_9SPIR</name>
<dbReference type="InterPro" id="IPR045864">
    <property type="entry name" value="aa-tRNA-synth_II/BPL/LPL"/>
</dbReference>
<dbReference type="FunFam" id="3.40.50.800:FF:000002">
    <property type="entry name" value="Glycine--tRNA ligase"/>
    <property type="match status" value="1"/>
</dbReference>
<dbReference type="PANTHER" id="PTHR10745:SF8">
    <property type="entry name" value="DNA POLYMERASE SUBUNIT GAMMA-2, MITOCHONDRIAL"/>
    <property type="match status" value="1"/>
</dbReference>
<evidence type="ECO:0000256" key="1">
    <source>
        <dbReference type="ARBA" id="ARBA00008226"/>
    </source>
</evidence>
<dbReference type="EMBL" id="JADIMU010000031">
    <property type="protein sequence ID" value="MBO8443137.1"/>
    <property type="molecule type" value="Genomic_DNA"/>
</dbReference>
<keyword evidence="4 8" id="KW-0547">Nucleotide-binding</keyword>
<reference evidence="10" key="1">
    <citation type="submission" date="2020-10" db="EMBL/GenBank/DDBJ databases">
        <authorList>
            <person name="Gilroy R."/>
        </authorList>
    </citation>
    <scope>NUCLEOTIDE SEQUENCE</scope>
    <source>
        <strain evidence="10">11167</strain>
    </source>
</reference>
<dbReference type="PROSITE" id="PS50862">
    <property type="entry name" value="AA_TRNA_LIGASE_II"/>
    <property type="match status" value="1"/>
</dbReference>
<evidence type="ECO:0000256" key="2">
    <source>
        <dbReference type="ARBA" id="ARBA00022490"/>
    </source>
</evidence>
<feature type="binding site" evidence="8">
    <location>
        <begin position="184"/>
        <end position="186"/>
    </location>
    <ligand>
        <name>ATP</name>
        <dbReference type="ChEBI" id="CHEBI:30616"/>
    </ligand>
</feature>
<reference evidence="10" key="2">
    <citation type="journal article" date="2021" name="PeerJ">
        <title>Extensive microbial diversity within the chicken gut microbiome revealed by metagenomics and culture.</title>
        <authorList>
            <person name="Gilroy R."/>
            <person name="Ravi A."/>
            <person name="Getino M."/>
            <person name="Pursley I."/>
            <person name="Horton D.L."/>
            <person name="Alikhan N.F."/>
            <person name="Baker D."/>
            <person name="Gharbi K."/>
            <person name="Hall N."/>
            <person name="Watson M."/>
            <person name="Adriaenssens E.M."/>
            <person name="Foster-Nyarko E."/>
            <person name="Jarju S."/>
            <person name="Secka A."/>
            <person name="Antonio M."/>
            <person name="Oren A."/>
            <person name="Chaudhuri R.R."/>
            <person name="La Ragione R."/>
            <person name="Hildebrand F."/>
            <person name="Pallen M.J."/>
        </authorList>
    </citation>
    <scope>NUCLEOTIDE SEQUENCE</scope>
    <source>
        <strain evidence="10">11167</strain>
    </source>
</reference>
<protein>
    <recommendedName>
        <fullName evidence="8">Glycine--tRNA ligase</fullName>
        <ecNumber evidence="8">6.1.1.14</ecNumber>
    </recommendedName>
    <alternativeName>
        <fullName evidence="8">Glycyl-tRNA synthetase</fullName>
        <shortName evidence="8">GlyRS</shortName>
    </alternativeName>
</protein>
<dbReference type="InterPro" id="IPR004154">
    <property type="entry name" value="Anticodon-bd"/>
</dbReference>
<dbReference type="AlphaFoldDB" id="A0A9D9E9H6"/>
<keyword evidence="5 8" id="KW-0067">ATP-binding</keyword>
<dbReference type="GO" id="GO:0005737">
    <property type="term" value="C:cytoplasm"/>
    <property type="evidence" value="ECO:0007669"/>
    <property type="project" value="UniProtKB-SubCell"/>
</dbReference>
<feature type="binding site" evidence="8">
    <location>
        <position position="104"/>
    </location>
    <ligand>
        <name>substrate</name>
    </ligand>
</feature>
<feature type="binding site" evidence="8">
    <location>
        <begin position="194"/>
        <end position="199"/>
    </location>
    <ligand>
        <name>ATP</name>
        <dbReference type="ChEBI" id="CHEBI:30616"/>
    </ligand>
</feature>
<dbReference type="NCBIfam" id="NF003211">
    <property type="entry name" value="PRK04173.1"/>
    <property type="match status" value="1"/>
</dbReference>
<evidence type="ECO:0000256" key="7">
    <source>
        <dbReference type="ARBA" id="ARBA00023146"/>
    </source>
</evidence>
<dbReference type="InterPro" id="IPR036621">
    <property type="entry name" value="Anticodon-bd_dom_sf"/>
</dbReference>
<dbReference type="GO" id="GO:0006426">
    <property type="term" value="P:glycyl-tRNA aminoacylation"/>
    <property type="evidence" value="ECO:0007669"/>
    <property type="project" value="UniProtKB-UniRule"/>
</dbReference>
<dbReference type="Pfam" id="PF03129">
    <property type="entry name" value="HGTP_anticodon"/>
    <property type="match status" value="1"/>
</dbReference>
<keyword evidence="6 8" id="KW-0648">Protein biosynthesis</keyword>
<dbReference type="InterPro" id="IPR022961">
    <property type="entry name" value="Gly_tRNA_ligase_bac"/>
</dbReference>
<dbReference type="InterPro" id="IPR002315">
    <property type="entry name" value="tRNA-synt_gly"/>
</dbReference>
<dbReference type="InterPro" id="IPR002314">
    <property type="entry name" value="aa-tRNA-synt_IIb"/>
</dbReference>
<dbReference type="InterPro" id="IPR006195">
    <property type="entry name" value="aa-tRNA-synth_II"/>
</dbReference>
<dbReference type="GO" id="GO:0004820">
    <property type="term" value="F:glycine-tRNA ligase activity"/>
    <property type="evidence" value="ECO:0007669"/>
    <property type="project" value="UniProtKB-UniRule"/>
</dbReference>
<dbReference type="InterPro" id="IPR033731">
    <property type="entry name" value="GlyRS-like_core"/>
</dbReference>
<accession>A0A9D9E9H6</accession>
<dbReference type="PRINTS" id="PR01043">
    <property type="entry name" value="TRNASYNTHGLY"/>
</dbReference>
<dbReference type="NCBIfam" id="TIGR00389">
    <property type="entry name" value="glyS_dimeric"/>
    <property type="match status" value="1"/>
</dbReference>
<comment type="similarity">
    <text evidence="1 8">Belongs to the class-II aminoacyl-tRNA synthetase family.</text>
</comment>
<dbReference type="Proteomes" id="UP000823633">
    <property type="component" value="Unassembled WGS sequence"/>
</dbReference>
<dbReference type="CDD" id="cd00774">
    <property type="entry name" value="GlyRS-like_core"/>
    <property type="match status" value="1"/>
</dbReference>
<comment type="function">
    <text evidence="8">Catalyzes the attachment of glycine to tRNA(Gly).</text>
</comment>
<dbReference type="CDD" id="cd00858">
    <property type="entry name" value="GlyRS_anticodon"/>
    <property type="match status" value="1"/>
</dbReference>
<feature type="domain" description="Aminoacyl-transfer RNA synthetases class-II family profile" evidence="9">
    <location>
        <begin position="12"/>
        <end position="354"/>
    </location>
</feature>
<dbReference type="SUPFAM" id="SSF52954">
    <property type="entry name" value="Class II aaRS ABD-related"/>
    <property type="match status" value="1"/>
</dbReference>
<dbReference type="Pfam" id="PF00587">
    <property type="entry name" value="tRNA-synt_2b"/>
    <property type="match status" value="1"/>
</dbReference>
<evidence type="ECO:0000313" key="11">
    <source>
        <dbReference type="Proteomes" id="UP000823633"/>
    </source>
</evidence>
<dbReference type="InterPro" id="IPR027031">
    <property type="entry name" value="Gly-tRNA_synthase/POLG2"/>
</dbReference>
<comment type="caution">
    <text evidence="10">The sequence shown here is derived from an EMBL/GenBank/DDBJ whole genome shotgun (WGS) entry which is preliminary data.</text>
</comment>
<evidence type="ECO:0000256" key="3">
    <source>
        <dbReference type="ARBA" id="ARBA00022598"/>
    </source>
</evidence>
<dbReference type="PANTHER" id="PTHR10745">
    <property type="entry name" value="GLYCYL-TRNA SYNTHETASE/DNA POLYMERASE SUBUNIT GAMMA-2"/>
    <property type="match status" value="1"/>
</dbReference>
<dbReference type="HAMAP" id="MF_00253_B">
    <property type="entry name" value="Gly_tRNA_synth_B"/>
    <property type="match status" value="1"/>
</dbReference>
<gene>
    <name evidence="8" type="primary">glyQS</name>
    <name evidence="10" type="ORF">IAC42_05200</name>
</gene>
<feature type="binding site" evidence="8">
    <location>
        <begin position="312"/>
        <end position="315"/>
    </location>
    <ligand>
        <name>ATP</name>
        <dbReference type="ChEBI" id="CHEBI:30616"/>
    </ligand>
</feature>
<evidence type="ECO:0000256" key="8">
    <source>
        <dbReference type="HAMAP-Rule" id="MF_00253"/>
    </source>
</evidence>
<evidence type="ECO:0000256" key="4">
    <source>
        <dbReference type="ARBA" id="ARBA00022741"/>
    </source>
</evidence>
<keyword evidence="3 8" id="KW-0436">Ligase</keyword>
<organism evidence="10 11">
    <name type="scientific">Candidatus Aphodenecus pullistercoris</name>
    <dbReference type="NCBI Taxonomy" id="2840669"/>
    <lineage>
        <taxon>Bacteria</taxon>
        <taxon>Pseudomonadati</taxon>
        <taxon>Spirochaetota</taxon>
        <taxon>Spirochaetia</taxon>
        <taxon>Spirochaetales</taxon>
        <taxon>Candidatus Aphodenecus</taxon>
    </lineage>
</organism>
<keyword evidence="7 8" id="KW-0030">Aminoacyl-tRNA synthetase</keyword>
<dbReference type="GO" id="GO:0004081">
    <property type="term" value="F:bis(5'-nucleosyl)-tetraphosphatase (asymmetrical) activity"/>
    <property type="evidence" value="ECO:0007669"/>
    <property type="project" value="UniProtKB-ARBA"/>
</dbReference>
<proteinExistence type="inferred from homology"/>
<feature type="binding site" evidence="8">
    <location>
        <begin position="308"/>
        <end position="312"/>
    </location>
    <ligand>
        <name>substrate</name>
    </ligand>
</feature>
<evidence type="ECO:0000256" key="5">
    <source>
        <dbReference type="ARBA" id="ARBA00022840"/>
    </source>
</evidence>
<dbReference type="GO" id="GO:0015966">
    <property type="term" value="P:diadenosine tetraphosphate biosynthetic process"/>
    <property type="evidence" value="ECO:0007669"/>
    <property type="project" value="UniProtKB-ARBA"/>
</dbReference>
<feature type="binding site" evidence="8">
    <location>
        <begin position="268"/>
        <end position="269"/>
    </location>
    <ligand>
        <name>ATP</name>
        <dbReference type="ChEBI" id="CHEBI:30616"/>
    </ligand>
</feature>
<comment type="catalytic activity">
    <reaction evidence="8">
        <text>tRNA(Gly) + glycine + ATP = glycyl-tRNA(Gly) + AMP + diphosphate</text>
        <dbReference type="Rhea" id="RHEA:16013"/>
        <dbReference type="Rhea" id="RHEA-COMP:9664"/>
        <dbReference type="Rhea" id="RHEA-COMP:9683"/>
        <dbReference type="ChEBI" id="CHEBI:30616"/>
        <dbReference type="ChEBI" id="CHEBI:33019"/>
        <dbReference type="ChEBI" id="CHEBI:57305"/>
        <dbReference type="ChEBI" id="CHEBI:78442"/>
        <dbReference type="ChEBI" id="CHEBI:78522"/>
        <dbReference type="ChEBI" id="CHEBI:456215"/>
        <dbReference type="EC" id="6.1.1.14"/>
    </reaction>
</comment>
<dbReference type="EC" id="6.1.1.14" evidence="8"/>
<sequence length="450" mass="52254">MSDNDKQIVSMDKIISLCRRRGFIFQSSEIYGGLNGAYDYGPLGVDLKNNIRDFWWKEMTQLHDNIVGLDASILMHPRVWEASGHVSNFSDPMVDCKVCKSRFRADQIDLNAPCPVCGNRDSFTEPRNFNLMFETHIGADKDKASVVYLRPETAQGIYVDFKNVLQSSRVKIPFGIAQVGKSFRNEITTKNFIFRSCEFEQMEMQFFCKPGTEDEWFPYWREQRMAFYHKMGIHPEHLRWHQHGPDELAFYAKDAYDIQFLFPMGWQELEGVHSRTDYDLTQHQKFSGKDLTYLDPDTHERYIPYVVETSAGLTRNVLMALSDAYDEEPTNEGDVRTVLHFHPAIAPVKVAVMPLVKKDGLAEYASKLEHELRQDFVTFYDQSGAIGRRYRRMDEIGTPYCVTVDYQTLEDQSVTVRLRDSMRQERVSVSSLVSYIKDAMKSYKRVEEKA</sequence>
<keyword evidence="2 8" id="KW-0963">Cytoplasm</keyword>
<dbReference type="Gene3D" id="3.40.50.800">
    <property type="entry name" value="Anticodon-binding domain"/>
    <property type="match status" value="1"/>
</dbReference>
<dbReference type="GO" id="GO:0005524">
    <property type="term" value="F:ATP binding"/>
    <property type="evidence" value="ECO:0007669"/>
    <property type="project" value="UniProtKB-UniRule"/>
</dbReference>
<evidence type="ECO:0000256" key="6">
    <source>
        <dbReference type="ARBA" id="ARBA00022917"/>
    </source>
</evidence>
<evidence type="ECO:0000259" key="9">
    <source>
        <dbReference type="PROSITE" id="PS50862"/>
    </source>
</evidence>
<comment type="subcellular location">
    <subcellularLocation>
        <location evidence="8">Cytoplasm</location>
    </subcellularLocation>
</comment>
<dbReference type="Gene3D" id="3.30.930.10">
    <property type="entry name" value="Bira Bifunctional Protein, Domain 2"/>
    <property type="match status" value="1"/>
</dbReference>
<dbReference type="SUPFAM" id="SSF55681">
    <property type="entry name" value="Class II aaRS and biotin synthetases"/>
    <property type="match status" value="1"/>
</dbReference>
<dbReference type="GO" id="GO:0070062">
    <property type="term" value="C:extracellular exosome"/>
    <property type="evidence" value="ECO:0007669"/>
    <property type="project" value="UniProtKB-ARBA"/>
</dbReference>
<evidence type="ECO:0000313" key="10">
    <source>
        <dbReference type="EMBL" id="MBO8443137.1"/>
    </source>
</evidence>
<comment type="subunit">
    <text evidence="8">Homodimer.</text>
</comment>
<feature type="binding site" evidence="8">
    <location>
        <position position="152"/>
    </location>
    <ligand>
        <name>substrate</name>
    </ligand>
</feature>
<dbReference type="GO" id="GO:1990742">
    <property type="term" value="C:microvesicle"/>
    <property type="evidence" value="ECO:0007669"/>
    <property type="project" value="UniProtKB-ARBA"/>
</dbReference>